<dbReference type="SUPFAM" id="SSF141371">
    <property type="entry name" value="PilZ domain-like"/>
    <property type="match status" value="1"/>
</dbReference>
<dbReference type="InterPro" id="IPR027021">
    <property type="entry name" value="C-di-GMP_BP_PA4608"/>
</dbReference>
<evidence type="ECO:0000313" key="2">
    <source>
        <dbReference type="EMBL" id="KKN56181.1"/>
    </source>
</evidence>
<gene>
    <name evidence="2" type="ORF">LCGC14_0574780</name>
</gene>
<dbReference type="EMBL" id="LAZR01000854">
    <property type="protein sequence ID" value="KKN56181.1"/>
    <property type="molecule type" value="Genomic_DNA"/>
</dbReference>
<sequence length="127" mass="14275">MTEQKIDDRRRFSRIPFDAVAHINADNGDLFLNCQIIDISLKGVLVHKPGQWQGETGDKCRLDLLLDNAQVVIEMEAAVAHIDDDQIGFDCLEIDLDSITHLKRLIELNLADEGLLHRELSSLIEGS</sequence>
<name>A0A0F9U4F9_9ZZZZ</name>
<evidence type="ECO:0000259" key="1">
    <source>
        <dbReference type="Pfam" id="PF07238"/>
    </source>
</evidence>
<protein>
    <recommendedName>
        <fullName evidence="1">PilZ domain-containing protein</fullName>
    </recommendedName>
</protein>
<dbReference type="Gene3D" id="2.40.10.220">
    <property type="entry name" value="predicted glycosyltransferase like domains"/>
    <property type="match status" value="1"/>
</dbReference>
<dbReference type="AlphaFoldDB" id="A0A0F9U4F9"/>
<accession>A0A0F9U4F9</accession>
<feature type="domain" description="PilZ" evidence="1">
    <location>
        <begin position="8"/>
        <end position="107"/>
    </location>
</feature>
<dbReference type="GO" id="GO:0035438">
    <property type="term" value="F:cyclic-di-GMP binding"/>
    <property type="evidence" value="ECO:0007669"/>
    <property type="project" value="InterPro"/>
</dbReference>
<reference evidence="2" key="1">
    <citation type="journal article" date="2015" name="Nature">
        <title>Complex archaea that bridge the gap between prokaryotes and eukaryotes.</title>
        <authorList>
            <person name="Spang A."/>
            <person name="Saw J.H."/>
            <person name="Jorgensen S.L."/>
            <person name="Zaremba-Niedzwiedzka K."/>
            <person name="Martijn J."/>
            <person name="Lind A.E."/>
            <person name="van Eijk R."/>
            <person name="Schleper C."/>
            <person name="Guy L."/>
            <person name="Ettema T.J."/>
        </authorList>
    </citation>
    <scope>NUCLEOTIDE SEQUENCE</scope>
</reference>
<proteinExistence type="predicted"/>
<organism evidence="2">
    <name type="scientific">marine sediment metagenome</name>
    <dbReference type="NCBI Taxonomy" id="412755"/>
    <lineage>
        <taxon>unclassified sequences</taxon>
        <taxon>metagenomes</taxon>
        <taxon>ecological metagenomes</taxon>
    </lineage>
</organism>
<dbReference type="PIRSF" id="PIRSF028141">
    <property type="entry name" value="C-di-GMP_BP_PA4608"/>
    <property type="match status" value="1"/>
</dbReference>
<comment type="caution">
    <text evidence="2">The sequence shown here is derived from an EMBL/GenBank/DDBJ whole genome shotgun (WGS) entry which is preliminary data.</text>
</comment>
<dbReference type="Pfam" id="PF07238">
    <property type="entry name" value="PilZ"/>
    <property type="match status" value="1"/>
</dbReference>
<dbReference type="InterPro" id="IPR009875">
    <property type="entry name" value="PilZ_domain"/>
</dbReference>